<dbReference type="EMBL" id="CACSIP010000054">
    <property type="protein sequence ID" value="CAA0134464.1"/>
    <property type="molecule type" value="Genomic_DNA"/>
</dbReference>
<reference evidence="2 3" key="1">
    <citation type="submission" date="2019-11" db="EMBL/GenBank/DDBJ databases">
        <authorList>
            <person name="Holert J."/>
        </authorList>
    </citation>
    <scope>NUCLEOTIDE SEQUENCE [LARGE SCALE GENOMIC DNA]</scope>
    <source>
        <strain evidence="2">BC8_1</strain>
    </source>
</reference>
<proteinExistence type="predicted"/>
<sequence length="129" mass="14495">MPETDEVKPAIPKYPPGLRARGKRLWRELHTTGDFSGCPETQTVAEEACYLTDEIARLRRIVRAAGADTRVTGYNGQPVSMPEADDLRKNQTILLSMLKSLRMPDDEDGKLTRSQVGKRGAQARWGDRR</sequence>
<feature type="region of interest" description="Disordered" evidence="1">
    <location>
        <begin position="104"/>
        <end position="129"/>
    </location>
</feature>
<evidence type="ECO:0000313" key="3">
    <source>
        <dbReference type="Proteomes" id="UP000430146"/>
    </source>
</evidence>
<keyword evidence="3" id="KW-1185">Reference proteome</keyword>
<organism evidence="2 3">
    <name type="scientific">Mycolicibacterium vanbaalenii</name>
    <name type="common">Mycobacterium vanbaalenii</name>
    <dbReference type="NCBI Taxonomy" id="110539"/>
    <lineage>
        <taxon>Bacteria</taxon>
        <taxon>Bacillati</taxon>
        <taxon>Actinomycetota</taxon>
        <taxon>Actinomycetes</taxon>
        <taxon>Mycobacteriales</taxon>
        <taxon>Mycobacteriaceae</taxon>
        <taxon>Mycolicibacterium</taxon>
    </lineage>
</organism>
<evidence type="ECO:0000313" key="2">
    <source>
        <dbReference type="EMBL" id="CAA0134464.1"/>
    </source>
</evidence>
<protein>
    <recommendedName>
        <fullName evidence="4">Phage terminase, small subunit, P27 family</fullName>
    </recommendedName>
</protein>
<dbReference type="RefSeq" id="WP_159234759.1">
    <property type="nucleotide sequence ID" value="NZ_CACSIP010000054.1"/>
</dbReference>
<dbReference type="AlphaFoldDB" id="A0A5S9R9E8"/>
<accession>A0A5S9R9E8</accession>
<evidence type="ECO:0000256" key="1">
    <source>
        <dbReference type="SAM" id="MobiDB-lite"/>
    </source>
</evidence>
<evidence type="ECO:0008006" key="4">
    <source>
        <dbReference type="Google" id="ProtNLM"/>
    </source>
</evidence>
<name>A0A5S9R9E8_MYCVN</name>
<dbReference type="Proteomes" id="UP000430146">
    <property type="component" value="Unassembled WGS sequence"/>
</dbReference>
<dbReference type="OrthoDB" id="4426978at2"/>
<gene>
    <name evidence="2" type="ORF">AELLOGFF_06353</name>
</gene>